<dbReference type="GO" id="GO:0005886">
    <property type="term" value="C:plasma membrane"/>
    <property type="evidence" value="ECO:0007669"/>
    <property type="project" value="UniProtKB-SubCell"/>
</dbReference>
<dbReference type="Pfam" id="PF09335">
    <property type="entry name" value="VTT_dom"/>
    <property type="match status" value="1"/>
</dbReference>
<feature type="transmembrane region" description="Helical" evidence="6">
    <location>
        <begin position="58"/>
        <end position="83"/>
    </location>
</feature>
<keyword evidence="4 6" id="KW-1133">Transmembrane helix</keyword>
<dbReference type="EMBL" id="AWFH01000004">
    <property type="protein sequence ID" value="KCZ64421.1"/>
    <property type="molecule type" value="Genomic_DNA"/>
</dbReference>
<evidence type="ECO:0000256" key="1">
    <source>
        <dbReference type="ARBA" id="ARBA00004651"/>
    </source>
</evidence>
<evidence type="ECO:0000259" key="7">
    <source>
        <dbReference type="Pfam" id="PF09335"/>
    </source>
</evidence>
<evidence type="ECO:0000256" key="2">
    <source>
        <dbReference type="ARBA" id="ARBA00022475"/>
    </source>
</evidence>
<dbReference type="Proteomes" id="UP000024547">
    <property type="component" value="Unassembled WGS sequence"/>
</dbReference>
<dbReference type="InterPro" id="IPR032816">
    <property type="entry name" value="VTT_dom"/>
</dbReference>
<feature type="transmembrane region" description="Helical" evidence="6">
    <location>
        <begin position="174"/>
        <end position="192"/>
    </location>
</feature>
<evidence type="ECO:0000313" key="9">
    <source>
        <dbReference type="EMBL" id="KCZ64421.1"/>
    </source>
</evidence>
<evidence type="ECO:0000256" key="4">
    <source>
        <dbReference type="ARBA" id="ARBA00022989"/>
    </source>
</evidence>
<reference evidence="8 11" key="2">
    <citation type="journal article" date="2018" name="Nat. Biotechnol.">
        <title>A standardized bacterial taxonomy based on genome phylogeny substantially revises the tree of life.</title>
        <authorList>
            <person name="Parks D.H."/>
            <person name="Chuvochina M."/>
            <person name="Waite D.W."/>
            <person name="Rinke C."/>
            <person name="Skarshewski A."/>
            <person name="Chaumeil P.A."/>
            <person name="Hugenholtz P."/>
        </authorList>
    </citation>
    <scope>NUCLEOTIDE SEQUENCE [LARGE SCALE GENOMIC DNA]</scope>
    <source>
        <strain evidence="8">UBA8557</strain>
    </source>
</reference>
<keyword evidence="3 6" id="KW-0812">Transmembrane</keyword>
<dbReference type="eggNOG" id="COG0398">
    <property type="taxonomic scope" value="Bacteria"/>
</dbReference>
<evidence type="ECO:0000256" key="6">
    <source>
        <dbReference type="RuleBase" id="RU366058"/>
    </source>
</evidence>
<dbReference type="PANTHER" id="PTHR12677:SF59">
    <property type="entry name" value="GOLGI APPARATUS MEMBRANE PROTEIN TVP38-RELATED"/>
    <property type="match status" value="1"/>
</dbReference>
<keyword evidence="10" id="KW-1185">Reference proteome</keyword>
<feature type="domain" description="VTT" evidence="7">
    <location>
        <begin position="82"/>
        <end position="194"/>
    </location>
</feature>
<organism evidence="9 10">
    <name type="scientific">Hyphomonas atlantica</name>
    <dbReference type="NCBI Taxonomy" id="1280948"/>
    <lineage>
        <taxon>Bacteria</taxon>
        <taxon>Pseudomonadati</taxon>
        <taxon>Pseudomonadota</taxon>
        <taxon>Alphaproteobacteria</taxon>
        <taxon>Hyphomonadales</taxon>
        <taxon>Hyphomonadaceae</taxon>
        <taxon>Hyphomonas</taxon>
    </lineage>
</organism>
<comment type="caution">
    <text evidence="9">The sequence shown here is derived from an EMBL/GenBank/DDBJ whole genome shotgun (WGS) entry which is preliminary data.</text>
</comment>
<dbReference type="OrthoDB" id="9779114at2"/>
<feature type="transmembrane region" description="Helical" evidence="6">
    <location>
        <begin position="17"/>
        <end position="38"/>
    </location>
</feature>
<dbReference type="RefSeq" id="WP_035549301.1">
    <property type="nucleotide sequence ID" value="NZ_AWFH01000004.1"/>
</dbReference>
<reference evidence="9 10" key="1">
    <citation type="journal article" date="2014" name="Antonie Van Leeuwenhoek">
        <title>Hyphomonas beringensis sp. nov. and Hyphomonas chukchiensis sp. nov., isolated from surface seawater of the Bering Sea and Chukchi Sea.</title>
        <authorList>
            <person name="Li C."/>
            <person name="Lai Q."/>
            <person name="Li G."/>
            <person name="Dong C."/>
            <person name="Wang J."/>
            <person name="Liao Y."/>
            <person name="Shao Z."/>
        </authorList>
    </citation>
    <scope>NUCLEOTIDE SEQUENCE [LARGE SCALE GENOMIC DNA]</scope>
    <source>
        <strain evidence="9 10">22II1-22F38</strain>
    </source>
</reference>
<evidence type="ECO:0000313" key="10">
    <source>
        <dbReference type="Proteomes" id="UP000024547"/>
    </source>
</evidence>
<dbReference type="AlphaFoldDB" id="A0A059E9R7"/>
<comment type="similarity">
    <text evidence="6">Belongs to the TVP38/TMEM64 family.</text>
</comment>
<dbReference type="EMBL" id="DMBR01000243">
    <property type="protein sequence ID" value="HAE94487.1"/>
    <property type="molecule type" value="Genomic_DNA"/>
</dbReference>
<proteinExistence type="inferred from homology"/>
<evidence type="ECO:0000313" key="11">
    <source>
        <dbReference type="Proteomes" id="UP000259173"/>
    </source>
</evidence>
<name>A0A059E9R7_9PROT</name>
<sequence length="247" mass="26385">MTDAADTKSKPIWLRLWPLYLIAGGLVAAWAFGLFDYLSLETLRRQQAALRAFVEDNLILAIAAYIGIYTASTVFMLPGALWITITGGFLFGLAGGTLATVIGATFGASLLFLAAKTSLGGFMRKIASGYAEKVRTEFQNSPMAYMFAMRFIPAMPFPVANILPAILGAKYRDYAITTALGIVPGVVAYTWVGAGLGATFAKGEDPDLASVFQNLLPAAIALGVVSLLPVAWKKFFPKKANQIEEAA</sequence>
<feature type="transmembrane region" description="Helical" evidence="6">
    <location>
        <begin position="212"/>
        <end position="232"/>
    </location>
</feature>
<dbReference type="Proteomes" id="UP000259173">
    <property type="component" value="Unassembled WGS sequence"/>
</dbReference>
<evidence type="ECO:0000256" key="5">
    <source>
        <dbReference type="ARBA" id="ARBA00023136"/>
    </source>
</evidence>
<protein>
    <recommendedName>
        <fullName evidence="6">TVP38/TMEM64 family membrane protein</fullName>
    </recommendedName>
</protein>
<dbReference type="STRING" id="1280948.HY36_13805"/>
<accession>A0A059E9R7</accession>
<feature type="transmembrane region" description="Helical" evidence="6">
    <location>
        <begin position="89"/>
        <end position="115"/>
    </location>
</feature>
<comment type="subcellular location">
    <subcellularLocation>
        <location evidence="1 6">Cell membrane</location>
        <topology evidence="1 6">Multi-pass membrane protein</topology>
    </subcellularLocation>
</comment>
<dbReference type="PATRIC" id="fig|1280948.3.peg.1000"/>
<evidence type="ECO:0000313" key="8">
    <source>
        <dbReference type="EMBL" id="HAE94487.1"/>
    </source>
</evidence>
<dbReference type="InterPro" id="IPR015414">
    <property type="entry name" value="TMEM64"/>
</dbReference>
<keyword evidence="5 6" id="KW-0472">Membrane</keyword>
<evidence type="ECO:0000256" key="3">
    <source>
        <dbReference type="ARBA" id="ARBA00022692"/>
    </source>
</evidence>
<gene>
    <name evidence="8" type="ORF">DCG65_07995</name>
    <name evidence="9" type="ORF">HY36_13805</name>
</gene>
<keyword evidence="2 6" id="KW-1003">Cell membrane</keyword>
<dbReference type="PANTHER" id="PTHR12677">
    <property type="entry name" value="GOLGI APPARATUS MEMBRANE PROTEIN TVP38-RELATED"/>
    <property type="match status" value="1"/>
</dbReference>